<comment type="similarity">
    <text evidence="2 10">Belongs to the glycosyl hydrolase 28 family.</text>
</comment>
<dbReference type="PANTHER" id="PTHR31736">
    <property type="match status" value="1"/>
</dbReference>
<evidence type="ECO:0000256" key="3">
    <source>
        <dbReference type="ARBA" id="ARBA00022525"/>
    </source>
</evidence>
<dbReference type="SMART" id="SM00236">
    <property type="entry name" value="fCBD"/>
    <property type="match status" value="1"/>
</dbReference>
<dbReference type="PANTHER" id="PTHR31736:SF19">
    <property type="entry name" value="PECTIN LYASE SUPERFAMILY PROTEIN-RELATED"/>
    <property type="match status" value="1"/>
</dbReference>
<evidence type="ECO:0000256" key="4">
    <source>
        <dbReference type="ARBA" id="ARBA00022729"/>
    </source>
</evidence>
<organism evidence="14 15">
    <name type="scientific">Galerina marginata (strain CBS 339.88)</name>
    <dbReference type="NCBI Taxonomy" id="685588"/>
    <lineage>
        <taxon>Eukaryota</taxon>
        <taxon>Fungi</taxon>
        <taxon>Dikarya</taxon>
        <taxon>Basidiomycota</taxon>
        <taxon>Agaricomycotina</taxon>
        <taxon>Agaricomycetes</taxon>
        <taxon>Agaricomycetidae</taxon>
        <taxon>Agaricales</taxon>
        <taxon>Agaricineae</taxon>
        <taxon>Strophariaceae</taxon>
        <taxon>Galerina</taxon>
    </lineage>
</organism>
<evidence type="ECO:0000256" key="10">
    <source>
        <dbReference type="RuleBase" id="RU361169"/>
    </source>
</evidence>
<dbReference type="SUPFAM" id="SSF57180">
    <property type="entry name" value="Cellulose-binding domain"/>
    <property type="match status" value="1"/>
</dbReference>
<dbReference type="InterPro" id="IPR035971">
    <property type="entry name" value="CBD_sf"/>
</dbReference>
<dbReference type="InterPro" id="IPR012334">
    <property type="entry name" value="Pectin_lyas_fold"/>
</dbReference>
<keyword evidence="8 10" id="KW-0326">Glycosidase</keyword>
<keyword evidence="5 10" id="KW-0378">Hydrolase</keyword>
<keyword evidence="15" id="KW-1185">Reference proteome</keyword>
<dbReference type="InterPro" id="IPR000254">
    <property type="entry name" value="CBD"/>
</dbReference>
<accession>A0A067SR53</accession>
<evidence type="ECO:0000256" key="6">
    <source>
        <dbReference type="ARBA" id="ARBA00023157"/>
    </source>
</evidence>
<proteinExistence type="inferred from homology"/>
<evidence type="ECO:0000256" key="1">
    <source>
        <dbReference type="ARBA" id="ARBA00004613"/>
    </source>
</evidence>
<comment type="subcellular location">
    <subcellularLocation>
        <location evidence="1">Secreted</location>
    </subcellularLocation>
</comment>
<dbReference type="EMBL" id="KL142398">
    <property type="protein sequence ID" value="KDR70174.1"/>
    <property type="molecule type" value="Genomic_DNA"/>
</dbReference>
<sequence length="511" mass="52877">MVLSISRITLAVLLASSAAYGQLTGKTGPTTSTSSKRTKICSVLDYGGSVGSSDIGPAISSAFTNCVLKNSGSTLYVPPGNYNMKTWVTLSHGTKWAFQLDGVITRASTTGGHMILVQSASDFEMYSSNSAGAIQGSGYQCRNAGPRLLRVVDSTSFSVHDLIFVDSPEFHVIVESGSNGELYNLAIRGANIGGSDGIDIWGNNHWVHDVEVSNRDECVTVKSPASNFLIENIWCNQSGGSAMGSLGTNTAISNIVYKNIYTNGGNQAYMIKSNGGSGYVKNVLFQNFQSRGTAYGLDINQYWASMSPLPGNGVQLSNIQFENWNGEVVDGVQRAPINIVCADGAPCTGITLSSVNMWSATGSAVMKCESAYGSGACVKSGSGGGYSQTTTSYGKPGGYSNPPTLSGDLAQGFATNQPIPIPTIPTTYFPGVPQISPLAKNNGGGGNPPPPSTSKPAPTSTKTTTTSGPAPTGGTAPVYGQCGGQGWTGPTKCASGSTCTVSGPYYSQCLP</sequence>
<dbReference type="Pfam" id="PF00734">
    <property type="entry name" value="CBM_1"/>
    <property type="match status" value="1"/>
</dbReference>
<dbReference type="OrthoDB" id="2268901at2759"/>
<feature type="signal peptide" evidence="12">
    <location>
        <begin position="1"/>
        <end position="21"/>
    </location>
</feature>
<keyword evidence="4 12" id="KW-0732">Signal</keyword>
<reference evidence="15" key="1">
    <citation type="journal article" date="2014" name="Proc. Natl. Acad. Sci. U.S.A.">
        <title>Extensive sampling of basidiomycete genomes demonstrates inadequacy of the white-rot/brown-rot paradigm for wood decay fungi.</title>
        <authorList>
            <person name="Riley R."/>
            <person name="Salamov A.A."/>
            <person name="Brown D.W."/>
            <person name="Nagy L.G."/>
            <person name="Floudas D."/>
            <person name="Held B.W."/>
            <person name="Levasseur A."/>
            <person name="Lombard V."/>
            <person name="Morin E."/>
            <person name="Otillar R."/>
            <person name="Lindquist E.A."/>
            <person name="Sun H."/>
            <person name="LaButti K.M."/>
            <person name="Schmutz J."/>
            <person name="Jabbour D."/>
            <person name="Luo H."/>
            <person name="Baker S.E."/>
            <person name="Pisabarro A.G."/>
            <person name="Walton J.D."/>
            <person name="Blanchette R.A."/>
            <person name="Henrissat B."/>
            <person name="Martin F."/>
            <person name="Cullen D."/>
            <person name="Hibbett D.S."/>
            <person name="Grigoriev I.V."/>
        </authorList>
    </citation>
    <scope>NUCLEOTIDE SEQUENCE [LARGE SCALE GENOMIC DNA]</scope>
    <source>
        <strain evidence="15">CBS 339.88</strain>
    </source>
</reference>
<protein>
    <recommendedName>
        <fullName evidence="13">CBM1 domain-containing protein</fullName>
    </recommendedName>
</protein>
<dbReference type="Proteomes" id="UP000027222">
    <property type="component" value="Unassembled WGS sequence"/>
</dbReference>
<dbReference type="GO" id="GO:0005975">
    <property type="term" value="P:carbohydrate metabolic process"/>
    <property type="evidence" value="ECO:0007669"/>
    <property type="project" value="InterPro"/>
</dbReference>
<keyword evidence="6" id="KW-1015">Disulfide bond</keyword>
<dbReference type="GO" id="GO:0004650">
    <property type="term" value="F:polygalacturonase activity"/>
    <property type="evidence" value="ECO:0007669"/>
    <property type="project" value="InterPro"/>
</dbReference>
<evidence type="ECO:0000256" key="2">
    <source>
        <dbReference type="ARBA" id="ARBA00008834"/>
    </source>
</evidence>
<evidence type="ECO:0000256" key="12">
    <source>
        <dbReference type="SAM" id="SignalP"/>
    </source>
</evidence>
<dbReference type="InterPro" id="IPR000743">
    <property type="entry name" value="Glyco_hydro_28"/>
</dbReference>
<evidence type="ECO:0000256" key="7">
    <source>
        <dbReference type="ARBA" id="ARBA00023180"/>
    </source>
</evidence>
<evidence type="ECO:0000313" key="15">
    <source>
        <dbReference type="Proteomes" id="UP000027222"/>
    </source>
</evidence>
<feature type="compositionally biased region" description="Low complexity" evidence="11">
    <location>
        <begin position="454"/>
        <end position="476"/>
    </location>
</feature>
<dbReference type="PROSITE" id="PS00562">
    <property type="entry name" value="CBM1_1"/>
    <property type="match status" value="1"/>
</dbReference>
<keyword evidence="9" id="KW-0961">Cell wall biogenesis/degradation</keyword>
<evidence type="ECO:0000256" key="9">
    <source>
        <dbReference type="ARBA" id="ARBA00023316"/>
    </source>
</evidence>
<feature type="chain" id="PRO_5001646058" description="CBM1 domain-containing protein" evidence="12">
    <location>
        <begin position="22"/>
        <end position="511"/>
    </location>
</feature>
<gene>
    <name evidence="14" type="ORF">GALMADRAFT_159997</name>
</gene>
<evidence type="ECO:0000256" key="11">
    <source>
        <dbReference type="SAM" id="MobiDB-lite"/>
    </source>
</evidence>
<dbReference type="AlphaFoldDB" id="A0A067SR53"/>
<evidence type="ECO:0000259" key="13">
    <source>
        <dbReference type="PROSITE" id="PS51164"/>
    </source>
</evidence>
<dbReference type="Gene3D" id="2.160.20.10">
    <property type="entry name" value="Single-stranded right-handed beta-helix, Pectin lyase-like"/>
    <property type="match status" value="1"/>
</dbReference>
<dbReference type="GO" id="GO:0005576">
    <property type="term" value="C:extracellular region"/>
    <property type="evidence" value="ECO:0007669"/>
    <property type="project" value="UniProtKB-SubCell"/>
</dbReference>
<evidence type="ECO:0000313" key="14">
    <source>
        <dbReference type="EMBL" id="KDR70174.1"/>
    </source>
</evidence>
<dbReference type="SUPFAM" id="SSF51126">
    <property type="entry name" value="Pectin lyase-like"/>
    <property type="match status" value="1"/>
</dbReference>
<dbReference type="InterPro" id="IPR011050">
    <property type="entry name" value="Pectin_lyase_fold/virulence"/>
</dbReference>
<keyword evidence="7" id="KW-0325">Glycoprotein</keyword>
<dbReference type="GO" id="GO:0030248">
    <property type="term" value="F:cellulose binding"/>
    <property type="evidence" value="ECO:0007669"/>
    <property type="project" value="InterPro"/>
</dbReference>
<evidence type="ECO:0000256" key="5">
    <source>
        <dbReference type="ARBA" id="ARBA00022801"/>
    </source>
</evidence>
<keyword evidence="3" id="KW-0964">Secreted</keyword>
<name>A0A067SR53_GALM3</name>
<feature type="region of interest" description="Disordered" evidence="11">
    <location>
        <begin position="424"/>
        <end position="476"/>
    </location>
</feature>
<dbReference type="Pfam" id="PF00295">
    <property type="entry name" value="Glyco_hydro_28"/>
    <property type="match status" value="1"/>
</dbReference>
<dbReference type="GO" id="GO:0071555">
    <property type="term" value="P:cell wall organization"/>
    <property type="evidence" value="ECO:0007669"/>
    <property type="project" value="UniProtKB-KW"/>
</dbReference>
<feature type="domain" description="CBM1" evidence="13">
    <location>
        <begin position="474"/>
        <end position="510"/>
    </location>
</feature>
<evidence type="ECO:0000256" key="8">
    <source>
        <dbReference type="ARBA" id="ARBA00023295"/>
    </source>
</evidence>
<dbReference type="STRING" id="685588.A0A067SR53"/>
<dbReference type="PROSITE" id="PS51164">
    <property type="entry name" value="CBM1_2"/>
    <property type="match status" value="1"/>
</dbReference>
<dbReference type="GO" id="GO:0046576">
    <property type="term" value="F:rhamnogalacturonan alpha-L-rhamnopyranosyl-(1-&gt;4)-alpha-D-galactopyranosyluronide lyase activity"/>
    <property type="evidence" value="ECO:0007669"/>
    <property type="project" value="UniProtKB-ARBA"/>
</dbReference>
<dbReference type="HOGENOM" id="CLU_016031_7_2_1"/>